<proteinExistence type="predicted"/>
<gene>
    <name evidence="1" type="ORF">LCGC14_3063650</name>
</gene>
<dbReference type="AlphaFoldDB" id="A0A0F8Z8W3"/>
<sequence>MAAKKVGRPSNAELMKDGKMIVSKTCKICGSTARDDITQAIFQKIPSSTIIQNWGHLFDTLTPTNIHSHKRHISPEAAIKAGRDNALATVSDDEYSV</sequence>
<feature type="non-terminal residue" evidence="1">
    <location>
        <position position="97"/>
    </location>
</feature>
<dbReference type="EMBL" id="LAZR01064950">
    <property type="protein sequence ID" value="KKK56526.1"/>
    <property type="molecule type" value="Genomic_DNA"/>
</dbReference>
<name>A0A0F8Z8W3_9ZZZZ</name>
<evidence type="ECO:0000313" key="1">
    <source>
        <dbReference type="EMBL" id="KKK56526.1"/>
    </source>
</evidence>
<comment type="caution">
    <text evidence="1">The sequence shown here is derived from an EMBL/GenBank/DDBJ whole genome shotgun (WGS) entry which is preliminary data.</text>
</comment>
<accession>A0A0F8Z8W3</accession>
<organism evidence="1">
    <name type="scientific">marine sediment metagenome</name>
    <dbReference type="NCBI Taxonomy" id="412755"/>
    <lineage>
        <taxon>unclassified sequences</taxon>
        <taxon>metagenomes</taxon>
        <taxon>ecological metagenomes</taxon>
    </lineage>
</organism>
<protein>
    <submittedName>
        <fullName evidence="1">Uncharacterized protein</fullName>
    </submittedName>
</protein>
<reference evidence="1" key="1">
    <citation type="journal article" date="2015" name="Nature">
        <title>Complex archaea that bridge the gap between prokaryotes and eukaryotes.</title>
        <authorList>
            <person name="Spang A."/>
            <person name="Saw J.H."/>
            <person name="Jorgensen S.L."/>
            <person name="Zaremba-Niedzwiedzka K."/>
            <person name="Martijn J."/>
            <person name="Lind A.E."/>
            <person name="van Eijk R."/>
            <person name="Schleper C."/>
            <person name="Guy L."/>
            <person name="Ettema T.J."/>
        </authorList>
    </citation>
    <scope>NUCLEOTIDE SEQUENCE</scope>
</reference>